<dbReference type="EMBL" id="FR729477">
    <property type="protein sequence ID" value="CBY27971.1"/>
    <property type="molecule type" value="Genomic_DNA"/>
</dbReference>
<dbReference type="PATRIC" id="fig|930944.6.peg.211"/>
<evidence type="ECO:0000313" key="2">
    <source>
        <dbReference type="Proteomes" id="UP000008084"/>
    </source>
</evidence>
<sequence>MFPANFFTGEYGITNWLIIFQKKIQLIPLWDGKRINLQSLLISSSGSVLI</sequence>
<reference evidence="1 2" key="1">
    <citation type="journal article" date="2011" name="J. Bacteriol.">
        <title>Complete genome sequence of Yersinia enterocolitica subsp. palearctica serogroup O:3.</title>
        <authorList>
            <person name="Batzilla J."/>
            <person name="Hoper D."/>
            <person name="Antonenka U."/>
            <person name="Heesemann J."/>
            <person name="Rakin A."/>
        </authorList>
    </citation>
    <scope>NUCLEOTIDE SEQUENCE [LARGE SCALE GENOMIC DNA]</scope>
    <source>
        <strain evidence="2">DSM 13030 / CIP 106945 / Y11</strain>
    </source>
</reference>
<name>A0A0H3NWZ2_YERE1</name>
<dbReference type="HOGENOM" id="CLU_3124340_0_0_6"/>
<dbReference type="AlphaFoldDB" id="A0A0H3NWZ2"/>
<organism evidence="1 2">
    <name type="scientific">Yersinia enterocolitica subsp. palearctica serotype O:3 (strain DSM 13030 / CIP 106945 / Y11)</name>
    <dbReference type="NCBI Taxonomy" id="930944"/>
    <lineage>
        <taxon>Bacteria</taxon>
        <taxon>Pseudomonadati</taxon>
        <taxon>Pseudomonadota</taxon>
        <taxon>Gammaproteobacteria</taxon>
        <taxon>Enterobacterales</taxon>
        <taxon>Yersiniaceae</taxon>
        <taxon>Yersinia</taxon>
    </lineage>
</organism>
<proteinExistence type="predicted"/>
<dbReference type="Proteomes" id="UP000008084">
    <property type="component" value="Chromosome"/>
</dbReference>
<gene>
    <name evidence="1" type="ordered locus">Y11_02101</name>
</gene>
<dbReference type="KEGG" id="yey:Y11_02101"/>
<evidence type="ECO:0000313" key="1">
    <source>
        <dbReference type="EMBL" id="CBY27971.1"/>
    </source>
</evidence>
<protein>
    <submittedName>
        <fullName evidence="1">Uncharacterized protein</fullName>
    </submittedName>
</protein>
<accession>A0A0H3NWZ2</accession>